<sequence length="399" mass="44173">MLIASAGADEPSHERVDGTGTLFTKGLISILSGETTLSGDPHVIRFNGLMTALNHYVGEQLELQGGRHQRLRAIGIHHNDPILFVHRGLSLQSIELNTARYSRAYVRRRLARWGKIVTAVTFFSVVSAYGWLDASEYVTNDGRYLSIYRGHPDFNLPGFPRHVWTLDYGTEALLQPPTGDTFVLTAPVGQPVMPLLEVLVRLDFHAAIAADAGDLNRAREYAITVLERPGDFAAEQHLNAALVLASVASKEDRERFIEMLADPRSDVRRAGVLALVDVDPAYILAKDKTGLPNVDTFNGPSFFPHEDVIKMLEGQCLPSVRDYLADLLTINSNEPEVDDVIDVAIRLNCELTPRELAATTQRSAFWGHDEISFFANYKGIAQPVLSELERKRTGNTACQ</sequence>
<organism evidence="1 2">
    <name type="scientific">Halomonas ventosae</name>
    <dbReference type="NCBI Taxonomy" id="229007"/>
    <lineage>
        <taxon>Bacteria</taxon>
        <taxon>Pseudomonadati</taxon>
        <taxon>Pseudomonadota</taxon>
        <taxon>Gammaproteobacteria</taxon>
        <taxon>Oceanospirillales</taxon>
        <taxon>Halomonadaceae</taxon>
        <taxon>Halomonas</taxon>
    </lineage>
</organism>
<comment type="caution">
    <text evidence="1">The sequence shown here is derived from an EMBL/GenBank/DDBJ whole genome shotgun (WGS) entry which is preliminary data.</text>
</comment>
<reference evidence="1 2" key="1">
    <citation type="submission" date="2019-03" db="EMBL/GenBank/DDBJ databases">
        <title>Genomic Encyclopedia of Type Strains, Phase III (KMG-III): the genomes of soil and plant-associated and newly described type strains.</title>
        <authorList>
            <person name="Whitman W."/>
        </authorList>
    </citation>
    <scope>NUCLEOTIDE SEQUENCE [LARGE SCALE GENOMIC DNA]</scope>
    <source>
        <strain evidence="1 2">CECT 5797</strain>
    </source>
</reference>
<dbReference type="EMBL" id="SNZJ01000033">
    <property type="protein sequence ID" value="TDR49572.1"/>
    <property type="molecule type" value="Genomic_DNA"/>
</dbReference>
<evidence type="ECO:0000313" key="1">
    <source>
        <dbReference type="EMBL" id="TDR49572.1"/>
    </source>
</evidence>
<protein>
    <submittedName>
        <fullName evidence="1">Uncharacterized protein</fullName>
    </submittedName>
</protein>
<accession>A0A4R6ZCF2</accession>
<evidence type="ECO:0000313" key="2">
    <source>
        <dbReference type="Proteomes" id="UP000295212"/>
    </source>
</evidence>
<gene>
    <name evidence="1" type="ORF">DFP85_1336</name>
</gene>
<proteinExistence type="predicted"/>
<dbReference type="Proteomes" id="UP000295212">
    <property type="component" value="Unassembled WGS sequence"/>
</dbReference>
<dbReference type="AlphaFoldDB" id="A0A4R6ZCF2"/>
<name>A0A4R6ZCF2_9GAMM</name>